<dbReference type="RefSeq" id="WP_090263203.1">
    <property type="nucleotide sequence ID" value="NZ_FNDS01000005.1"/>
</dbReference>
<protein>
    <recommendedName>
        <fullName evidence="3">DUF3168 domain-containing protein</fullName>
    </recommendedName>
</protein>
<evidence type="ECO:0000313" key="2">
    <source>
        <dbReference type="Proteomes" id="UP000199636"/>
    </source>
</evidence>
<dbReference type="Proteomes" id="UP000199636">
    <property type="component" value="Unassembled WGS sequence"/>
</dbReference>
<evidence type="ECO:0000313" key="1">
    <source>
        <dbReference type="EMBL" id="SDI07166.1"/>
    </source>
</evidence>
<dbReference type="AlphaFoldDB" id="A0A1G8HKC4"/>
<evidence type="ECO:0008006" key="3">
    <source>
        <dbReference type="Google" id="ProtNLM"/>
    </source>
</evidence>
<dbReference type="OrthoDB" id="5739856at2"/>
<dbReference type="EMBL" id="FNDS01000005">
    <property type="protein sequence ID" value="SDI07166.1"/>
    <property type="molecule type" value="Genomic_DNA"/>
</dbReference>
<dbReference type="Pfam" id="PF11367">
    <property type="entry name" value="Tail_completion_gp17"/>
    <property type="match status" value="1"/>
</dbReference>
<reference evidence="2" key="1">
    <citation type="submission" date="2016-10" db="EMBL/GenBank/DDBJ databases">
        <authorList>
            <person name="Varghese N."/>
            <person name="Submissions S."/>
        </authorList>
    </citation>
    <scope>NUCLEOTIDE SEQUENCE [LARGE SCALE GENOMIC DNA]</scope>
    <source>
        <strain evidence="2">CCM 7469</strain>
    </source>
</reference>
<name>A0A1G8HKC4_9PSED</name>
<sequence length="121" mass="13457">MYAPIFTICNADSGVQAVLGGSPIRLYPFGEAEEEVVKPYATWQGIGGAPENYLDQAPDIDSFALQVDVYGRTAEEARAAARAIRDAIEPHSQITRWNGEDKDSATGLYHYSFDVDWWVER</sequence>
<dbReference type="InterPro" id="IPR021508">
    <property type="entry name" value="Gp17-like"/>
</dbReference>
<accession>A0A1G8HKC4</accession>
<organism evidence="1 2">
    <name type="scientific">Pseudomonas panipatensis</name>
    <dbReference type="NCBI Taxonomy" id="428992"/>
    <lineage>
        <taxon>Bacteria</taxon>
        <taxon>Pseudomonadati</taxon>
        <taxon>Pseudomonadota</taxon>
        <taxon>Gammaproteobacteria</taxon>
        <taxon>Pseudomonadales</taxon>
        <taxon>Pseudomonadaceae</taxon>
        <taxon>Pseudomonas</taxon>
    </lineage>
</organism>
<gene>
    <name evidence="1" type="ORF">SAMN05216272_105291</name>
</gene>
<keyword evidence="2" id="KW-1185">Reference proteome</keyword>
<dbReference type="STRING" id="428992.SAMN05216272_105291"/>
<proteinExistence type="predicted"/>